<dbReference type="InParanoid" id="A0A672MUS5"/>
<dbReference type="Ensembl" id="ENSSGRT00000045475.1">
    <property type="protein sequence ID" value="ENSSGRP00000042445.1"/>
    <property type="gene ID" value="ENSSGRG00000022995.1"/>
</dbReference>
<organism evidence="4 5">
    <name type="scientific">Sinocyclocheilus grahami</name>
    <name type="common">Dianchi golden-line fish</name>
    <name type="synonym">Barbus grahami</name>
    <dbReference type="NCBI Taxonomy" id="75366"/>
    <lineage>
        <taxon>Eukaryota</taxon>
        <taxon>Metazoa</taxon>
        <taxon>Chordata</taxon>
        <taxon>Craniata</taxon>
        <taxon>Vertebrata</taxon>
        <taxon>Euteleostomi</taxon>
        <taxon>Actinopterygii</taxon>
        <taxon>Neopterygii</taxon>
        <taxon>Teleostei</taxon>
        <taxon>Ostariophysi</taxon>
        <taxon>Cypriniformes</taxon>
        <taxon>Cyprinidae</taxon>
        <taxon>Cyprininae</taxon>
        <taxon>Sinocyclocheilus</taxon>
    </lineage>
</organism>
<dbReference type="SMART" id="SM00408">
    <property type="entry name" value="IGc2"/>
    <property type="match status" value="4"/>
</dbReference>
<dbReference type="FunFam" id="2.60.40.10:FF:001607">
    <property type="entry name" value="Leukocyte immune-type receptor TS32.15 L2.5a"/>
    <property type="match status" value="1"/>
</dbReference>
<dbReference type="InterPro" id="IPR036179">
    <property type="entry name" value="Ig-like_dom_sf"/>
</dbReference>
<evidence type="ECO:0000313" key="4">
    <source>
        <dbReference type="Ensembl" id="ENSSGRP00000042445.1"/>
    </source>
</evidence>
<evidence type="ECO:0000256" key="2">
    <source>
        <dbReference type="ARBA" id="ARBA00023157"/>
    </source>
</evidence>
<keyword evidence="1" id="KW-0732">Signal</keyword>
<dbReference type="InterPro" id="IPR003599">
    <property type="entry name" value="Ig_sub"/>
</dbReference>
<feature type="domain" description="Ig-like" evidence="3">
    <location>
        <begin position="354"/>
        <end position="440"/>
    </location>
</feature>
<feature type="domain" description="Ig-like" evidence="3">
    <location>
        <begin position="40"/>
        <end position="120"/>
    </location>
</feature>
<dbReference type="GO" id="GO:0009897">
    <property type="term" value="C:external side of plasma membrane"/>
    <property type="evidence" value="ECO:0007669"/>
    <property type="project" value="TreeGrafter"/>
</dbReference>
<dbReference type="InterPro" id="IPR003598">
    <property type="entry name" value="Ig_sub2"/>
</dbReference>
<dbReference type="OMA" id="LTICWIP"/>
<dbReference type="Gene3D" id="2.60.40.10">
    <property type="entry name" value="Immunoglobulins"/>
    <property type="match status" value="5"/>
</dbReference>
<dbReference type="InterPro" id="IPR050488">
    <property type="entry name" value="Ig_Fc_receptor"/>
</dbReference>
<evidence type="ECO:0000313" key="5">
    <source>
        <dbReference type="Proteomes" id="UP000472262"/>
    </source>
</evidence>
<sequence>MWRGMCCVRNHVEVKSEKEVIRGVQWRNQYMISVVKRPKPVVTVTPDQRVFRGETVTLTCDIQGGGNFQWTYSWFKDASVIRHVTERVYTITSVSDNSGEYSCRGERSDSQRSDTSAAVTLTVSGEYLNPKPELMSDSAGAALTGNTVTLTCRMNLSPEWDFYWYKHTLNSETKKKKTNSYRVKIDSVSDGGQYWCRAGRGEPVYYTQYSDALWVNVTGERKHNDDHLSDSSRGAGGSYTLSPAALQHTGVYTCRAERGRPAYYTNASFLFSGVSPSVSLVVSPSRSQHFSSDSLSLSCEDQSNSTGWTVRRYTDRNTEDCSKLTGSTCQIVSLNTSDAGVYWCQSESGEKRHPLNITVHDGDVILLSSVDPVIEGDTLTLHCLHRSTNSSILRADFYKDGSLVQNQTTGEMNITTVSKSHEGLYYCKTERGQSLHSWISVRGLEMMSDFMYVCNFIIHCH</sequence>
<dbReference type="PANTHER" id="PTHR11481">
    <property type="entry name" value="IMMUNOGLOBULIN FC RECEPTOR"/>
    <property type="match status" value="1"/>
</dbReference>
<dbReference type="InterPro" id="IPR013783">
    <property type="entry name" value="Ig-like_fold"/>
</dbReference>
<dbReference type="GO" id="GO:0004888">
    <property type="term" value="F:transmembrane signaling receptor activity"/>
    <property type="evidence" value="ECO:0007669"/>
    <property type="project" value="TreeGrafter"/>
</dbReference>
<proteinExistence type="predicted"/>
<dbReference type="PROSITE" id="PS50835">
    <property type="entry name" value="IG_LIKE"/>
    <property type="match status" value="3"/>
</dbReference>
<dbReference type="Proteomes" id="UP000472262">
    <property type="component" value="Unassembled WGS sequence"/>
</dbReference>
<dbReference type="GO" id="GO:0007166">
    <property type="term" value="P:cell surface receptor signaling pathway"/>
    <property type="evidence" value="ECO:0007669"/>
    <property type="project" value="TreeGrafter"/>
</dbReference>
<evidence type="ECO:0000259" key="3">
    <source>
        <dbReference type="PROSITE" id="PS50835"/>
    </source>
</evidence>
<keyword evidence="5" id="KW-1185">Reference proteome</keyword>
<dbReference type="GO" id="GO:0006955">
    <property type="term" value="P:immune response"/>
    <property type="evidence" value="ECO:0007669"/>
    <property type="project" value="TreeGrafter"/>
</dbReference>
<dbReference type="SMART" id="SM00409">
    <property type="entry name" value="IG"/>
    <property type="match status" value="4"/>
</dbReference>
<reference evidence="4" key="2">
    <citation type="submission" date="2025-09" db="UniProtKB">
        <authorList>
            <consortium name="Ensembl"/>
        </authorList>
    </citation>
    <scope>IDENTIFICATION</scope>
</reference>
<protein>
    <submittedName>
        <fullName evidence="4">Si:cabz01036006.1</fullName>
    </submittedName>
</protein>
<dbReference type="InterPro" id="IPR007110">
    <property type="entry name" value="Ig-like_dom"/>
</dbReference>
<dbReference type="AlphaFoldDB" id="A0A672MUS5"/>
<dbReference type="PANTHER" id="PTHR11481:SF64">
    <property type="entry name" value="FC RECEPTOR-LIKE PROTEIN 4"/>
    <property type="match status" value="1"/>
</dbReference>
<name>A0A672MUS5_SINGR</name>
<feature type="domain" description="Ig-like" evidence="3">
    <location>
        <begin position="130"/>
        <end position="198"/>
    </location>
</feature>
<evidence type="ECO:0000256" key="1">
    <source>
        <dbReference type="ARBA" id="ARBA00022729"/>
    </source>
</evidence>
<accession>A0A672MUS5</accession>
<reference evidence="4" key="1">
    <citation type="submission" date="2025-08" db="UniProtKB">
        <authorList>
            <consortium name="Ensembl"/>
        </authorList>
    </citation>
    <scope>IDENTIFICATION</scope>
</reference>
<dbReference type="Pfam" id="PF13927">
    <property type="entry name" value="Ig_3"/>
    <property type="match status" value="1"/>
</dbReference>
<dbReference type="SUPFAM" id="SSF48726">
    <property type="entry name" value="Immunoglobulin"/>
    <property type="match status" value="4"/>
</dbReference>
<dbReference type="Pfam" id="PF13895">
    <property type="entry name" value="Ig_2"/>
    <property type="match status" value="1"/>
</dbReference>
<keyword evidence="2" id="KW-1015">Disulfide bond</keyword>